<proteinExistence type="predicted"/>
<name>A0A7W7D669_9ACTN</name>
<evidence type="ECO:0000313" key="2">
    <source>
        <dbReference type="Proteomes" id="UP000542210"/>
    </source>
</evidence>
<dbReference type="Proteomes" id="UP000542210">
    <property type="component" value="Unassembled WGS sequence"/>
</dbReference>
<evidence type="ECO:0000313" key="1">
    <source>
        <dbReference type="EMBL" id="MBB4700055.1"/>
    </source>
</evidence>
<dbReference type="AlphaFoldDB" id="A0A7W7D669"/>
<comment type="caution">
    <text evidence="1">The sequence shown here is derived from an EMBL/GenBank/DDBJ whole genome shotgun (WGS) entry which is preliminary data.</text>
</comment>
<protein>
    <submittedName>
        <fullName evidence="1">Uncharacterized protein</fullName>
    </submittedName>
</protein>
<sequence length="97" mass="10482">MGSCLFSRVGPWTETHDCTGLPDIASRRTRPGQPGMSAYLPAFPDTLLRPSYEAAWRLFPDVRPPEILAIQTFHDVPGVAGEPGRGGAAPVLSLRSH</sequence>
<gene>
    <name evidence="1" type="ORF">BJ982_001599</name>
</gene>
<dbReference type="EMBL" id="JACHND010000001">
    <property type="protein sequence ID" value="MBB4700055.1"/>
    <property type="molecule type" value="Genomic_DNA"/>
</dbReference>
<reference evidence="1 2" key="1">
    <citation type="submission" date="2020-08" db="EMBL/GenBank/DDBJ databases">
        <title>Sequencing the genomes of 1000 actinobacteria strains.</title>
        <authorList>
            <person name="Klenk H.-P."/>
        </authorList>
    </citation>
    <scope>NUCLEOTIDE SEQUENCE [LARGE SCALE GENOMIC DNA]</scope>
    <source>
        <strain evidence="1 2">DSM 45784</strain>
    </source>
</reference>
<accession>A0A7W7D669</accession>
<organism evidence="1 2">
    <name type="scientific">Sphaerisporangium siamense</name>
    <dbReference type="NCBI Taxonomy" id="795645"/>
    <lineage>
        <taxon>Bacteria</taxon>
        <taxon>Bacillati</taxon>
        <taxon>Actinomycetota</taxon>
        <taxon>Actinomycetes</taxon>
        <taxon>Streptosporangiales</taxon>
        <taxon>Streptosporangiaceae</taxon>
        <taxon>Sphaerisporangium</taxon>
    </lineage>
</organism>
<keyword evidence="2" id="KW-1185">Reference proteome</keyword>